<dbReference type="SUPFAM" id="SSF53613">
    <property type="entry name" value="Ribokinase-like"/>
    <property type="match status" value="1"/>
</dbReference>
<dbReference type="InterPro" id="IPR052562">
    <property type="entry name" value="Ketohexokinase-related"/>
</dbReference>
<proteinExistence type="predicted"/>
<dbReference type="PROSITE" id="PS00584">
    <property type="entry name" value="PFKB_KINASES_2"/>
    <property type="match status" value="1"/>
</dbReference>
<dbReference type="Pfam" id="PF00294">
    <property type="entry name" value="PfkB"/>
    <property type="match status" value="1"/>
</dbReference>
<accession>A0A8J7S9W3</accession>
<dbReference type="Proteomes" id="UP000636888">
    <property type="component" value="Unassembled WGS sequence"/>
</dbReference>
<organism evidence="4 5">
    <name type="scientific">Geomesophilobacter sediminis</name>
    <dbReference type="NCBI Taxonomy" id="2798584"/>
    <lineage>
        <taxon>Bacteria</taxon>
        <taxon>Pseudomonadati</taxon>
        <taxon>Thermodesulfobacteriota</taxon>
        <taxon>Desulfuromonadia</taxon>
        <taxon>Geobacterales</taxon>
        <taxon>Geobacteraceae</taxon>
        <taxon>Geomesophilobacter</taxon>
    </lineage>
</organism>
<dbReference type="Gene3D" id="3.40.1190.20">
    <property type="match status" value="1"/>
</dbReference>
<evidence type="ECO:0000259" key="3">
    <source>
        <dbReference type="Pfam" id="PF00294"/>
    </source>
</evidence>
<evidence type="ECO:0000313" key="5">
    <source>
        <dbReference type="Proteomes" id="UP000636888"/>
    </source>
</evidence>
<dbReference type="RefSeq" id="WP_199386020.1">
    <property type="nucleotide sequence ID" value="NZ_JAEMHM010000020.1"/>
</dbReference>
<name>A0A8J7S9W3_9BACT</name>
<sequence length="330" mass="35112">MTGNAAKPIASQVAYDVIGLGVSTLDLLMVVDELPGAELVQQARASLLQGGGPVATAMVTLARLGARIAMIDRLGDDWRGNLILDEFQREGVDTRHISREPGGTSSIATILVRRRDGARTIVYQPGDAGAVDPALLPEPAIRSTGILHLNGRHLQACLQAARLARRQGVLVSFDGGAHRYTPELVPLLENTDLCIVARQFASAFSGEAAIDRCAESLLKTGPRIVVITAGADGSWVRTREGDSFHQPAMLTKKTVDTTGAGDAYHGGFLYGISRNYPLKECALLASAVAALNTGALGGRSALPSLDQARQFLRERGFTSRLHDHGNYILT</sequence>
<dbReference type="InterPro" id="IPR029056">
    <property type="entry name" value="Ribokinase-like"/>
</dbReference>
<dbReference type="GO" id="GO:0016301">
    <property type="term" value="F:kinase activity"/>
    <property type="evidence" value="ECO:0007669"/>
    <property type="project" value="UniProtKB-KW"/>
</dbReference>
<feature type="domain" description="Carbohydrate kinase PfkB" evidence="3">
    <location>
        <begin position="24"/>
        <end position="303"/>
    </location>
</feature>
<protein>
    <submittedName>
        <fullName evidence="4">Carbohydrate kinase</fullName>
    </submittedName>
</protein>
<gene>
    <name evidence="4" type="ORF">JFN93_20535</name>
</gene>
<evidence type="ECO:0000256" key="1">
    <source>
        <dbReference type="ARBA" id="ARBA00022679"/>
    </source>
</evidence>
<keyword evidence="1" id="KW-0808">Transferase</keyword>
<dbReference type="InterPro" id="IPR002173">
    <property type="entry name" value="Carboh/pur_kinase_PfkB_CS"/>
</dbReference>
<dbReference type="InterPro" id="IPR011611">
    <property type="entry name" value="PfkB_dom"/>
</dbReference>
<evidence type="ECO:0000256" key="2">
    <source>
        <dbReference type="ARBA" id="ARBA00022777"/>
    </source>
</evidence>
<reference evidence="4" key="1">
    <citation type="submission" date="2020-12" db="EMBL/GenBank/DDBJ databases">
        <title>Geomonas sp. Red875, isolated from river sediment.</title>
        <authorList>
            <person name="Xu Z."/>
            <person name="Zhang Z."/>
            <person name="Masuda Y."/>
            <person name="Itoh H."/>
            <person name="Senoo K."/>
        </authorList>
    </citation>
    <scope>NUCLEOTIDE SEQUENCE</scope>
    <source>
        <strain evidence="4">Red875</strain>
    </source>
</reference>
<dbReference type="EMBL" id="JAEMHM010000020">
    <property type="protein sequence ID" value="MBJ6727105.1"/>
    <property type="molecule type" value="Genomic_DNA"/>
</dbReference>
<keyword evidence="5" id="KW-1185">Reference proteome</keyword>
<dbReference type="AlphaFoldDB" id="A0A8J7S9W3"/>
<dbReference type="PANTHER" id="PTHR42774">
    <property type="entry name" value="PHOSPHOTRANSFERASE SYSTEM TRANSPORT PROTEIN"/>
    <property type="match status" value="1"/>
</dbReference>
<keyword evidence="2 4" id="KW-0418">Kinase</keyword>
<comment type="caution">
    <text evidence="4">The sequence shown here is derived from an EMBL/GenBank/DDBJ whole genome shotgun (WGS) entry which is preliminary data.</text>
</comment>
<evidence type="ECO:0000313" key="4">
    <source>
        <dbReference type="EMBL" id="MBJ6727105.1"/>
    </source>
</evidence>
<dbReference type="PANTHER" id="PTHR42774:SF3">
    <property type="entry name" value="KETOHEXOKINASE"/>
    <property type="match status" value="1"/>
</dbReference>